<gene>
    <name evidence="4" type="ORF">FH965_27400</name>
</gene>
<dbReference type="SUPFAM" id="SSF51110">
    <property type="entry name" value="alpha-D-mannose-specific plant lectins"/>
    <property type="match status" value="1"/>
</dbReference>
<feature type="signal peptide" evidence="2">
    <location>
        <begin position="1"/>
        <end position="37"/>
    </location>
</feature>
<evidence type="ECO:0000313" key="4">
    <source>
        <dbReference type="EMBL" id="QDQ13831.1"/>
    </source>
</evidence>
<dbReference type="Proteomes" id="UP000316806">
    <property type="component" value="Chromosome"/>
</dbReference>
<evidence type="ECO:0000313" key="5">
    <source>
        <dbReference type="Proteomes" id="UP000316806"/>
    </source>
</evidence>
<evidence type="ECO:0000259" key="3">
    <source>
        <dbReference type="PROSITE" id="PS50927"/>
    </source>
</evidence>
<dbReference type="SMART" id="SM00108">
    <property type="entry name" value="B_lectin"/>
    <property type="match status" value="1"/>
</dbReference>
<dbReference type="RefSeq" id="WP_144321076.1">
    <property type="nucleotide sequence ID" value="NZ_CP040916.1"/>
</dbReference>
<name>A0A516RDU5_STRST</name>
<dbReference type="InterPro" id="IPR001480">
    <property type="entry name" value="Bulb-type_lectin_dom"/>
</dbReference>
<evidence type="ECO:0000256" key="2">
    <source>
        <dbReference type="SAM" id="SignalP"/>
    </source>
</evidence>
<reference evidence="4 5" key="1">
    <citation type="journal article" date="2019" name="J. Ind. Microbiol. Biotechnol.">
        <title>The complete genomic sequence of Streptomyces spectabilis NRRL-2792 and identification of secondary metabolite biosynthetic gene clusters.</title>
        <authorList>
            <person name="Sinha A."/>
            <person name="Phillips-Salemka S."/>
            <person name="Niraula T.A."/>
            <person name="Short K.A."/>
            <person name="Niraula N.P."/>
        </authorList>
    </citation>
    <scope>NUCLEOTIDE SEQUENCE [LARGE SCALE GENOMIC DNA]</scope>
    <source>
        <strain evidence="4 5">NRRL 2792</strain>
    </source>
</reference>
<dbReference type="EMBL" id="CP040916">
    <property type="protein sequence ID" value="QDQ13831.1"/>
    <property type="molecule type" value="Genomic_DNA"/>
</dbReference>
<dbReference type="Gene3D" id="2.90.10.10">
    <property type="entry name" value="Bulb-type lectin domain"/>
    <property type="match status" value="2"/>
</dbReference>
<proteinExistence type="predicted"/>
<feature type="region of interest" description="Disordered" evidence="1">
    <location>
        <begin position="37"/>
        <end position="79"/>
    </location>
</feature>
<protein>
    <recommendedName>
        <fullName evidence="3">Bulb-type lectin domain-containing protein</fullName>
    </recommendedName>
</protein>
<sequence length="244" mass="26652">MIPSRTPARATRRGASLFTAALAVTVALGTLATGAVAQPRPDAPRATPSMASHPGPPKSVQPKKGDKKVPTLPSAPLKGLPTLQEAKKKGLISGPVKPQGGVKVRSFPEANCSEPPQGSGYHDYLKPGECLSPGKYIAAYIHTLMWYELWVQDDGNVVLYKNDTWYKPVWQTNTRGWNVSLWMQRDGNVVVYDAHGNPLWHLGTSGCGDWGAWLRVQSDANLVLYDRNWGPLWARFNGPSTRPC</sequence>
<feature type="domain" description="Bulb-type lectin" evidence="3">
    <location>
        <begin position="122"/>
        <end position="237"/>
    </location>
</feature>
<keyword evidence="2" id="KW-0732">Signal</keyword>
<accession>A0A516RDU5</accession>
<evidence type="ECO:0000256" key="1">
    <source>
        <dbReference type="SAM" id="MobiDB-lite"/>
    </source>
</evidence>
<feature type="chain" id="PRO_5021844557" description="Bulb-type lectin domain-containing protein" evidence="2">
    <location>
        <begin position="38"/>
        <end position="244"/>
    </location>
</feature>
<organism evidence="4 5">
    <name type="scientific">Streptomyces spectabilis</name>
    <dbReference type="NCBI Taxonomy" id="68270"/>
    <lineage>
        <taxon>Bacteria</taxon>
        <taxon>Bacillati</taxon>
        <taxon>Actinomycetota</taxon>
        <taxon>Actinomycetes</taxon>
        <taxon>Kitasatosporales</taxon>
        <taxon>Streptomycetaceae</taxon>
        <taxon>Streptomyces</taxon>
    </lineage>
</organism>
<dbReference type="InterPro" id="IPR036426">
    <property type="entry name" value="Bulb-type_lectin_dom_sf"/>
</dbReference>
<dbReference type="AlphaFoldDB" id="A0A516RDU5"/>
<dbReference type="PROSITE" id="PS50927">
    <property type="entry name" value="BULB_LECTIN"/>
    <property type="match status" value="1"/>
</dbReference>